<dbReference type="InterPro" id="IPR000531">
    <property type="entry name" value="Beta-barrel_TonB"/>
</dbReference>
<dbReference type="RefSeq" id="WP_242286542.1">
    <property type="nucleotide sequence ID" value="NZ_JAKKSL010000002.1"/>
</dbReference>
<organism evidence="11 12">
    <name type="scientific">Colwellia maritima</name>
    <dbReference type="NCBI Taxonomy" id="2912588"/>
    <lineage>
        <taxon>Bacteria</taxon>
        <taxon>Pseudomonadati</taxon>
        <taxon>Pseudomonadota</taxon>
        <taxon>Gammaproteobacteria</taxon>
        <taxon>Alteromonadales</taxon>
        <taxon>Colwelliaceae</taxon>
        <taxon>Colwellia</taxon>
    </lineage>
</organism>
<comment type="similarity">
    <text evidence="9">Belongs to the TonB-dependent receptor family.</text>
</comment>
<dbReference type="Proteomes" id="UP001139646">
    <property type="component" value="Unassembled WGS sequence"/>
</dbReference>
<evidence type="ECO:0000256" key="8">
    <source>
        <dbReference type="ARBA" id="ARBA00023237"/>
    </source>
</evidence>
<dbReference type="PANTHER" id="PTHR30069:SF53">
    <property type="entry name" value="COLICIN I RECEPTOR-RELATED"/>
    <property type="match status" value="1"/>
</dbReference>
<keyword evidence="12" id="KW-1185">Reference proteome</keyword>
<evidence type="ECO:0000256" key="9">
    <source>
        <dbReference type="PROSITE-ProRule" id="PRU01360"/>
    </source>
</evidence>
<dbReference type="Pfam" id="PF00593">
    <property type="entry name" value="TonB_dep_Rec_b-barrel"/>
    <property type="match status" value="1"/>
</dbReference>
<dbReference type="SUPFAM" id="SSF56935">
    <property type="entry name" value="Porins"/>
    <property type="match status" value="1"/>
</dbReference>
<keyword evidence="8 9" id="KW-0998">Cell outer membrane</keyword>
<comment type="subcellular location">
    <subcellularLocation>
        <location evidence="1 9">Cell outer membrane</location>
        <topology evidence="1 9">Multi-pass membrane protein</topology>
    </subcellularLocation>
</comment>
<keyword evidence="3 9" id="KW-1134">Transmembrane beta strand</keyword>
<evidence type="ECO:0000256" key="7">
    <source>
        <dbReference type="ARBA" id="ARBA00023136"/>
    </source>
</evidence>
<evidence type="ECO:0000256" key="2">
    <source>
        <dbReference type="ARBA" id="ARBA00022448"/>
    </source>
</evidence>
<accession>A0ABS9X1M2</accession>
<dbReference type="InterPro" id="IPR036942">
    <property type="entry name" value="Beta-barrel_TonB_sf"/>
</dbReference>
<proteinExistence type="inferred from homology"/>
<keyword evidence="7 9" id="KW-0472">Membrane</keyword>
<dbReference type="EMBL" id="JAKKSL010000002">
    <property type="protein sequence ID" value="MCI2284080.1"/>
    <property type="molecule type" value="Genomic_DNA"/>
</dbReference>
<keyword evidence="2 9" id="KW-0813">Transport</keyword>
<dbReference type="Gene3D" id="2.40.170.20">
    <property type="entry name" value="TonB-dependent receptor, beta-barrel domain"/>
    <property type="match status" value="1"/>
</dbReference>
<keyword evidence="4 9" id="KW-0812">Transmembrane</keyword>
<dbReference type="InterPro" id="IPR039426">
    <property type="entry name" value="TonB-dep_rcpt-like"/>
</dbReference>
<sequence>MLSISQGTGFKAPTFNDLYWPGSGNPALKPENVESKEILLRNSFSNGSVEISVYDADIDNLINWAPDAEGNWSPANIDKASAKGVDLTVALQSGDFSHLLAAGYVKTEDESTGNELLRRPKVKATYTLGYQIEALTTSITLDYRGKSEDNKYVPITLDAALLTNVSVNYQFSDKFSVIAKLNNLFDKDYDVAEHYYTDGVNYQWLQLTLFSLLTDLFALFTL</sequence>
<evidence type="ECO:0000256" key="5">
    <source>
        <dbReference type="ARBA" id="ARBA00022729"/>
    </source>
</evidence>
<feature type="domain" description="TonB-dependent receptor-like beta-barrel" evidence="10">
    <location>
        <begin position="5"/>
        <end position="184"/>
    </location>
</feature>
<keyword evidence="5" id="KW-0732">Signal</keyword>
<name>A0ABS9X1M2_9GAMM</name>
<dbReference type="PROSITE" id="PS52016">
    <property type="entry name" value="TONB_DEPENDENT_REC_3"/>
    <property type="match status" value="1"/>
</dbReference>
<evidence type="ECO:0000256" key="4">
    <source>
        <dbReference type="ARBA" id="ARBA00022692"/>
    </source>
</evidence>
<reference evidence="11" key="1">
    <citation type="submission" date="2022-01" db="EMBL/GenBank/DDBJ databases">
        <title>Colwellia maritima, isolated from seawater.</title>
        <authorList>
            <person name="Kristyanto S."/>
            <person name="Jung J."/>
            <person name="Jeon C.O."/>
        </authorList>
    </citation>
    <scope>NUCLEOTIDE SEQUENCE</scope>
    <source>
        <strain evidence="11">MSW7</strain>
    </source>
</reference>
<protein>
    <submittedName>
        <fullName evidence="11">TonB-dependent receptor</fullName>
    </submittedName>
</protein>
<keyword evidence="6" id="KW-0798">TonB box</keyword>
<evidence type="ECO:0000256" key="1">
    <source>
        <dbReference type="ARBA" id="ARBA00004571"/>
    </source>
</evidence>
<gene>
    <name evidence="11" type="ORF">L3081_12655</name>
</gene>
<evidence type="ECO:0000313" key="12">
    <source>
        <dbReference type="Proteomes" id="UP001139646"/>
    </source>
</evidence>
<evidence type="ECO:0000313" key="11">
    <source>
        <dbReference type="EMBL" id="MCI2284080.1"/>
    </source>
</evidence>
<evidence type="ECO:0000259" key="10">
    <source>
        <dbReference type="Pfam" id="PF00593"/>
    </source>
</evidence>
<evidence type="ECO:0000256" key="3">
    <source>
        <dbReference type="ARBA" id="ARBA00022452"/>
    </source>
</evidence>
<evidence type="ECO:0000256" key="6">
    <source>
        <dbReference type="ARBA" id="ARBA00023077"/>
    </source>
</evidence>
<dbReference type="PANTHER" id="PTHR30069">
    <property type="entry name" value="TONB-DEPENDENT OUTER MEMBRANE RECEPTOR"/>
    <property type="match status" value="1"/>
</dbReference>
<keyword evidence="11" id="KW-0675">Receptor</keyword>
<comment type="caution">
    <text evidence="11">The sequence shown here is derived from an EMBL/GenBank/DDBJ whole genome shotgun (WGS) entry which is preliminary data.</text>
</comment>